<evidence type="ECO:0000256" key="1">
    <source>
        <dbReference type="SAM" id="MobiDB-lite"/>
    </source>
</evidence>
<dbReference type="AlphaFoldDB" id="A0A5A7UBS4"/>
<evidence type="ECO:0000313" key="3">
    <source>
        <dbReference type="Proteomes" id="UP000321393"/>
    </source>
</evidence>
<sequence>MFMQEDTFKVQARREDTFKDIQDASKQNWLARNSEKGQKNIEPLTLEHGVHILAGEQVLTLSVFSFPLSFSRPASLQAASRFLSRAASIRRTPAKCSHREAPLVAAVFVVYPADRPELTGRRTRTASRPNPKTMCRALFTHKPDSTASLPRDPSDLRAPASSRTCAASAPLAPASIRTCAASAPLAEPHPSAPSRTRTAPAPKPSHAFCPSRADACLQAEPIPAFPAEPPNPFEPPSLFPVLCTYFGLKRCNLDLGTSLLGKRIFLAVRTRRANLQPIRVIPAWVSFGITTYLGLRSPTRSPVWHGYRYDSSDSMGSSQPDCFSISSGFATDQYVLGAPSGHRRPDSVSMEAHVTRARVGAEVRARASWRATRSDRGEP</sequence>
<name>A0A5A7UBS4_CUCMM</name>
<feature type="region of interest" description="Disordered" evidence="1">
    <location>
        <begin position="140"/>
        <end position="162"/>
    </location>
</feature>
<accession>A0A5A7UBS4</accession>
<dbReference type="EMBL" id="SSTE01009679">
    <property type="protein sequence ID" value="KAA0053182.1"/>
    <property type="molecule type" value="Genomic_DNA"/>
</dbReference>
<feature type="region of interest" description="Disordered" evidence="1">
    <location>
        <begin position="184"/>
        <end position="206"/>
    </location>
</feature>
<organism evidence="2 3">
    <name type="scientific">Cucumis melo var. makuwa</name>
    <name type="common">Oriental melon</name>
    <dbReference type="NCBI Taxonomy" id="1194695"/>
    <lineage>
        <taxon>Eukaryota</taxon>
        <taxon>Viridiplantae</taxon>
        <taxon>Streptophyta</taxon>
        <taxon>Embryophyta</taxon>
        <taxon>Tracheophyta</taxon>
        <taxon>Spermatophyta</taxon>
        <taxon>Magnoliopsida</taxon>
        <taxon>eudicotyledons</taxon>
        <taxon>Gunneridae</taxon>
        <taxon>Pentapetalae</taxon>
        <taxon>rosids</taxon>
        <taxon>fabids</taxon>
        <taxon>Cucurbitales</taxon>
        <taxon>Cucurbitaceae</taxon>
        <taxon>Benincaseae</taxon>
        <taxon>Cucumis</taxon>
    </lineage>
</organism>
<proteinExistence type="predicted"/>
<gene>
    <name evidence="2" type="ORF">E6C27_scaffold1192G00030</name>
</gene>
<evidence type="ECO:0000313" key="2">
    <source>
        <dbReference type="EMBL" id="KAA0053182.1"/>
    </source>
</evidence>
<dbReference type="Proteomes" id="UP000321393">
    <property type="component" value="Unassembled WGS sequence"/>
</dbReference>
<comment type="caution">
    <text evidence="2">The sequence shown here is derived from an EMBL/GenBank/DDBJ whole genome shotgun (WGS) entry which is preliminary data.</text>
</comment>
<protein>
    <submittedName>
        <fullName evidence="2">Uncharacterized protein</fullName>
    </submittedName>
</protein>
<reference evidence="2 3" key="1">
    <citation type="submission" date="2019-08" db="EMBL/GenBank/DDBJ databases">
        <title>Draft genome sequences of two oriental melons (Cucumis melo L. var makuwa).</title>
        <authorList>
            <person name="Kwon S.-Y."/>
        </authorList>
    </citation>
    <scope>NUCLEOTIDE SEQUENCE [LARGE SCALE GENOMIC DNA]</scope>
    <source>
        <strain evidence="3">cv. SW 3</strain>
        <tissue evidence="2">Leaf</tissue>
    </source>
</reference>